<dbReference type="AlphaFoldDB" id="A0A2U1UWM6"/>
<reference evidence="5 7" key="2">
    <citation type="submission" date="2018-11" db="EMBL/GenBank/DDBJ databases">
        <title>Genome sequences of Brenneria nigrifluens and Brenneria rubrifaciens.</title>
        <authorList>
            <person name="Poret-Peterson A.T."/>
            <person name="McClean A.E."/>
            <person name="Kluepfel D.A."/>
        </authorList>
    </citation>
    <scope>NUCLEOTIDE SEQUENCE [LARGE SCALE GENOMIC DNA]</scope>
    <source>
        <strain evidence="5 7">ATCC 13028</strain>
    </source>
</reference>
<dbReference type="InterPro" id="IPR002347">
    <property type="entry name" value="SDR_fam"/>
</dbReference>
<sequence>MQSSLNNRVAIIVGAAKGIGEAVARRFVEQGASIILGDIDSERGQRTAQILGNDKAVFQYANVASKQDMDSLAELAISRYGRLDILVQNAGIYPSCLLEDLSLEQWQHVLAVNLTGTFLAMQACLPAMRAGHGGKMIFTSSITGPKVANPGVGAYAASKAGINGLIRSAALEFAPYGITVNGIEPGNIITEGLTDGRSPEFISNMEKSIPLGRLGKPDDVAGAALFLASDCASYITGTTIVVDGGQILPESLDFNDRSQFFAS</sequence>
<evidence type="ECO:0000313" key="6">
    <source>
        <dbReference type="Proteomes" id="UP000295985"/>
    </source>
</evidence>
<dbReference type="PANTHER" id="PTHR42760:SF133">
    <property type="entry name" value="3-OXOACYL-[ACYL-CARRIER-PROTEIN] REDUCTASE"/>
    <property type="match status" value="1"/>
</dbReference>
<dbReference type="PRINTS" id="PR00080">
    <property type="entry name" value="SDRFAMILY"/>
</dbReference>
<protein>
    <submittedName>
        <fullName evidence="4">SDR family NAD(P)-dependent oxidoreductase</fullName>
    </submittedName>
    <submittedName>
        <fullName evidence="5">SDR family oxidoreductase</fullName>
    </submittedName>
</protein>
<name>A0A2U1UWM6_9GAMM</name>
<evidence type="ECO:0000256" key="2">
    <source>
        <dbReference type="ARBA" id="ARBA00023002"/>
    </source>
</evidence>
<dbReference type="OrthoDB" id="9787298at2"/>
<reference evidence="4 6" key="1">
    <citation type="submission" date="2018-04" db="EMBL/GenBank/DDBJ databases">
        <title>Brenneria corticis sp.nov.</title>
        <authorList>
            <person name="Li Y."/>
        </authorList>
    </citation>
    <scope>NUCLEOTIDE SEQUENCE [LARGE SCALE GENOMIC DNA]</scope>
    <source>
        <strain evidence="4 6">LMG 2694</strain>
    </source>
</reference>
<dbReference type="EMBL" id="CP034036">
    <property type="protein sequence ID" value="QCR05559.1"/>
    <property type="molecule type" value="Genomic_DNA"/>
</dbReference>
<dbReference type="Proteomes" id="UP000303847">
    <property type="component" value="Chromosome"/>
</dbReference>
<organism evidence="4 6">
    <name type="scientific">Brenneria nigrifluens DSM 30175 = ATCC 13028</name>
    <dbReference type="NCBI Taxonomy" id="1121120"/>
    <lineage>
        <taxon>Bacteria</taxon>
        <taxon>Pseudomonadati</taxon>
        <taxon>Pseudomonadota</taxon>
        <taxon>Gammaproteobacteria</taxon>
        <taxon>Enterobacterales</taxon>
        <taxon>Pectobacteriaceae</taxon>
        <taxon>Brenneria</taxon>
    </lineage>
</organism>
<dbReference type="SMART" id="SM00822">
    <property type="entry name" value="PKS_KR"/>
    <property type="match status" value="1"/>
</dbReference>
<dbReference type="PROSITE" id="PS00061">
    <property type="entry name" value="ADH_SHORT"/>
    <property type="match status" value="1"/>
</dbReference>
<keyword evidence="7" id="KW-1185">Reference proteome</keyword>
<evidence type="ECO:0000256" key="1">
    <source>
        <dbReference type="ARBA" id="ARBA00006484"/>
    </source>
</evidence>
<dbReference type="Pfam" id="PF13561">
    <property type="entry name" value="adh_short_C2"/>
    <property type="match status" value="1"/>
</dbReference>
<gene>
    <name evidence="4" type="ORF">DDT54_01675</name>
    <name evidence="5" type="ORF">EH206_16040</name>
</gene>
<dbReference type="CDD" id="cd05233">
    <property type="entry name" value="SDR_c"/>
    <property type="match status" value="1"/>
</dbReference>
<dbReference type="Proteomes" id="UP000295985">
    <property type="component" value="Unassembled WGS sequence"/>
</dbReference>
<dbReference type="GO" id="GO:0016616">
    <property type="term" value="F:oxidoreductase activity, acting on the CH-OH group of donors, NAD or NADP as acceptor"/>
    <property type="evidence" value="ECO:0007669"/>
    <property type="project" value="TreeGrafter"/>
</dbReference>
<dbReference type="NCBIfam" id="NF005559">
    <property type="entry name" value="PRK07231.1"/>
    <property type="match status" value="1"/>
</dbReference>
<dbReference type="SUPFAM" id="SSF51735">
    <property type="entry name" value="NAD(P)-binding Rossmann-fold domains"/>
    <property type="match status" value="1"/>
</dbReference>
<dbReference type="PANTHER" id="PTHR42760">
    <property type="entry name" value="SHORT-CHAIN DEHYDROGENASES/REDUCTASES FAMILY MEMBER"/>
    <property type="match status" value="1"/>
</dbReference>
<dbReference type="PRINTS" id="PR00081">
    <property type="entry name" value="GDHRDH"/>
</dbReference>
<dbReference type="Gene3D" id="3.40.50.720">
    <property type="entry name" value="NAD(P)-binding Rossmann-like Domain"/>
    <property type="match status" value="1"/>
</dbReference>
<dbReference type="RefSeq" id="WP_009113869.1">
    <property type="nucleotide sequence ID" value="NZ_CP034036.1"/>
</dbReference>
<dbReference type="FunFam" id="3.40.50.720:FF:000084">
    <property type="entry name" value="Short-chain dehydrogenase reductase"/>
    <property type="match status" value="1"/>
</dbReference>
<proteinExistence type="inferred from homology"/>
<evidence type="ECO:0000313" key="7">
    <source>
        <dbReference type="Proteomes" id="UP000303847"/>
    </source>
</evidence>
<evidence type="ECO:0000313" key="5">
    <source>
        <dbReference type="EMBL" id="QCR05559.1"/>
    </source>
</evidence>
<dbReference type="InterPro" id="IPR020904">
    <property type="entry name" value="Sc_DH/Rdtase_CS"/>
</dbReference>
<dbReference type="InterPro" id="IPR057326">
    <property type="entry name" value="KR_dom"/>
</dbReference>
<keyword evidence="2" id="KW-0560">Oxidoreductase</keyword>
<dbReference type="InterPro" id="IPR036291">
    <property type="entry name" value="NAD(P)-bd_dom_sf"/>
</dbReference>
<feature type="domain" description="Ketoreductase" evidence="3">
    <location>
        <begin position="8"/>
        <end position="186"/>
    </location>
</feature>
<evidence type="ECO:0000313" key="4">
    <source>
        <dbReference type="EMBL" id="PWC26057.1"/>
    </source>
</evidence>
<comment type="similarity">
    <text evidence="1">Belongs to the short-chain dehydrogenases/reductases (SDR) family.</text>
</comment>
<evidence type="ECO:0000259" key="3">
    <source>
        <dbReference type="SMART" id="SM00822"/>
    </source>
</evidence>
<dbReference type="EMBL" id="QDKK01000001">
    <property type="protein sequence ID" value="PWC26057.1"/>
    <property type="molecule type" value="Genomic_DNA"/>
</dbReference>
<accession>A0A2U1UWM6</accession>